<dbReference type="RefSeq" id="XP_022248762.1">
    <property type="nucleotide sequence ID" value="XM_022393054.1"/>
</dbReference>
<evidence type="ECO:0000313" key="1">
    <source>
        <dbReference type="Proteomes" id="UP000694941"/>
    </source>
</evidence>
<evidence type="ECO:0000313" key="3">
    <source>
        <dbReference type="RefSeq" id="XP_022248763.1"/>
    </source>
</evidence>
<keyword evidence="1" id="KW-1185">Reference proteome</keyword>
<dbReference type="Proteomes" id="UP000694941">
    <property type="component" value="Unplaced"/>
</dbReference>
<proteinExistence type="predicted"/>
<name>A0ABM1SYQ6_LIMPO</name>
<protein>
    <submittedName>
        <fullName evidence="2">Uncharacterized protein LOC111087202 isoform X1</fullName>
    </submittedName>
    <submittedName>
        <fullName evidence="3">Uncharacterized protein LOC111087202 isoform X2</fullName>
    </submittedName>
</protein>
<reference evidence="2 3" key="1">
    <citation type="submission" date="2025-05" db="UniProtKB">
        <authorList>
            <consortium name="RefSeq"/>
        </authorList>
    </citation>
    <scope>IDENTIFICATION</scope>
    <source>
        <tissue evidence="2 3">Muscle</tissue>
    </source>
</reference>
<dbReference type="RefSeq" id="XP_022248763.1">
    <property type="nucleotide sequence ID" value="XM_022393055.1"/>
</dbReference>
<evidence type="ECO:0000313" key="2">
    <source>
        <dbReference type="RefSeq" id="XP_022248762.1"/>
    </source>
</evidence>
<organism evidence="1 2">
    <name type="scientific">Limulus polyphemus</name>
    <name type="common">Atlantic horseshoe crab</name>
    <dbReference type="NCBI Taxonomy" id="6850"/>
    <lineage>
        <taxon>Eukaryota</taxon>
        <taxon>Metazoa</taxon>
        <taxon>Ecdysozoa</taxon>
        <taxon>Arthropoda</taxon>
        <taxon>Chelicerata</taxon>
        <taxon>Merostomata</taxon>
        <taxon>Xiphosura</taxon>
        <taxon>Limulidae</taxon>
        <taxon>Limulus</taxon>
    </lineage>
</organism>
<dbReference type="GeneID" id="111087202"/>
<accession>A0ABM1SYQ6</accession>
<gene>
    <name evidence="2 3" type="primary">LOC111087202</name>
</gene>
<sequence length="112" mass="13361">MNCEYCEMCHYYDALIGTNTIYRDGSWMRDLPDVVTSSLKLRSTNVVQIGRQLRLIADSMSHDSKMRKKDEDHNSRESHSTRHWTVTLLRLTLLVQFSLPWRFFERNILYMS</sequence>